<evidence type="ECO:0000256" key="6">
    <source>
        <dbReference type="ARBA" id="ARBA00022777"/>
    </source>
</evidence>
<dbReference type="PROSITE" id="PS50885">
    <property type="entry name" value="HAMP"/>
    <property type="match status" value="1"/>
</dbReference>
<dbReference type="PANTHER" id="PTHR43711:SF26">
    <property type="entry name" value="SENSOR HISTIDINE KINASE RCSC"/>
    <property type="match status" value="1"/>
</dbReference>
<evidence type="ECO:0000256" key="3">
    <source>
        <dbReference type="ARBA" id="ARBA00012438"/>
    </source>
</evidence>
<comment type="subcellular location">
    <subcellularLocation>
        <location evidence="2">Membrane</location>
    </subcellularLocation>
</comment>
<dbReference type="Pfam" id="PF02518">
    <property type="entry name" value="HATPase_c"/>
    <property type="match status" value="1"/>
</dbReference>
<dbReference type="InterPro" id="IPR050736">
    <property type="entry name" value="Sensor_HK_Regulatory"/>
</dbReference>
<dbReference type="InterPro" id="IPR036890">
    <property type="entry name" value="HATPase_C_sf"/>
</dbReference>
<dbReference type="SUPFAM" id="SSF158472">
    <property type="entry name" value="HAMP domain-like"/>
    <property type="match status" value="1"/>
</dbReference>
<dbReference type="InterPro" id="IPR004358">
    <property type="entry name" value="Sig_transdc_His_kin-like_C"/>
</dbReference>
<comment type="catalytic activity">
    <reaction evidence="1">
        <text>ATP + protein L-histidine = ADP + protein N-phospho-L-histidine.</text>
        <dbReference type="EC" id="2.7.13.3"/>
    </reaction>
</comment>
<keyword evidence="9" id="KW-0812">Transmembrane</keyword>
<dbReference type="SMART" id="SM00388">
    <property type="entry name" value="HisKA"/>
    <property type="match status" value="1"/>
</dbReference>
<reference evidence="12 13" key="1">
    <citation type="submission" date="2023-01" db="EMBL/GenBank/DDBJ databases">
        <title>Novel diversity within Roseofilum (Cyanobacteria; Desertifilaceae) from marine benthic mats with descriptions of four novel species.</title>
        <authorList>
            <person name="Wang Y."/>
            <person name="Berthold D.E."/>
            <person name="Hu J."/>
            <person name="Lefler F.W."/>
            <person name="Laughinghouse H.D. IV."/>
        </authorList>
    </citation>
    <scope>NUCLEOTIDE SEQUENCE [LARGE SCALE GENOMIC DNA]</scope>
    <source>
        <strain evidence="12 13">BLCC-M154</strain>
    </source>
</reference>
<evidence type="ECO:0000313" key="13">
    <source>
        <dbReference type="Proteomes" id="UP001235303"/>
    </source>
</evidence>
<dbReference type="RefSeq" id="WP_283753097.1">
    <property type="nucleotide sequence ID" value="NZ_JAQOSP010000053.1"/>
</dbReference>
<keyword evidence="6 12" id="KW-0418">Kinase</keyword>
<accession>A0ABT7AQZ7</accession>
<dbReference type="Pfam" id="PF00512">
    <property type="entry name" value="HisKA"/>
    <property type="match status" value="1"/>
</dbReference>
<dbReference type="CDD" id="cd18773">
    <property type="entry name" value="PDC1_HK_sensor"/>
    <property type="match status" value="1"/>
</dbReference>
<dbReference type="SMART" id="SM00304">
    <property type="entry name" value="HAMP"/>
    <property type="match status" value="1"/>
</dbReference>
<dbReference type="Gene3D" id="1.10.287.130">
    <property type="match status" value="1"/>
</dbReference>
<evidence type="ECO:0000256" key="7">
    <source>
        <dbReference type="ARBA" id="ARBA00023012"/>
    </source>
</evidence>
<dbReference type="EC" id="2.7.13.3" evidence="3"/>
<evidence type="ECO:0000256" key="9">
    <source>
        <dbReference type="SAM" id="Phobius"/>
    </source>
</evidence>
<feature type="domain" description="HAMP" evidence="11">
    <location>
        <begin position="329"/>
        <end position="381"/>
    </location>
</feature>
<dbReference type="CDD" id="cd00082">
    <property type="entry name" value="HisKA"/>
    <property type="match status" value="1"/>
</dbReference>
<dbReference type="Gene3D" id="6.10.340.10">
    <property type="match status" value="1"/>
</dbReference>
<dbReference type="PANTHER" id="PTHR43711">
    <property type="entry name" value="TWO-COMPONENT HISTIDINE KINASE"/>
    <property type="match status" value="1"/>
</dbReference>
<evidence type="ECO:0000256" key="8">
    <source>
        <dbReference type="SAM" id="Coils"/>
    </source>
</evidence>
<keyword evidence="8" id="KW-0175">Coiled coil</keyword>
<keyword evidence="9" id="KW-0472">Membrane</keyword>
<dbReference type="InterPro" id="IPR003661">
    <property type="entry name" value="HisK_dim/P_dom"/>
</dbReference>
<evidence type="ECO:0000313" key="12">
    <source>
        <dbReference type="EMBL" id="MDJ1169337.1"/>
    </source>
</evidence>
<evidence type="ECO:0000259" key="10">
    <source>
        <dbReference type="PROSITE" id="PS50109"/>
    </source>
</evidence>
<dbReference type="Proteomes" id="UP001235303">
    <property type="component" value="Unassembled WGS sequence"/>
</dbReference>
<keyword evidence="7" id="KW-0902">Two-component regulatory system</keyword>
<gene>
    <name evidence="12" type="ORF">PMG71_07865</name>
</gene>
<dbReference type="PRINTS" id="PR00344">
    <property type="entry name" value="BCTRLSENSOR"/>
</dbReference>
<dbReference type="Pfam" id="PF00672">
    <property type="entry name" value="HAMP"/>
    <property type="match status" value="1"/>
</dbReference>
<sequence length="757" mass="85463">MMRLLEKSLLRKIAVYYSGLSFLILILVASSAYILARSSLKQSVINQLGLAVSLKENEINQWFLLQLQDVFLLSKLPESTQKIDALINLRQSIFVIEESDDYEYIKYYSEIKDILNKVTELKSNIKIASVVSNQGIVLISTNPLLEKTYQPLGHLTTYITDPKSPINPIFYNSIITQNKAITFVTPVYNQDNIKIAYISIELDLGEIDNFLHNSNDYEQDQKIYLVGRIGGQNTFVNSLTLQEKKLDFVDSFAIDTVLEGKNGSGLYINHQNIPVLGLYRWIEDKNMGLVAEITQKQAFSLAENLARQIFLIGCFLLIVILFIVYWISRKLVQPLTEISEAAIKVSQGNLNCHVPVLSKDELGTLAMSFNIMTEKLNHSFHELELMNQELQIKIDQLKTANQIAEKANQVKSEFISQMSHELRTPLNSILGFSQILDEDHEISDGKKHFVQGILASGYKLLELINNVISLCNQDQKEESLALSVVAVDDVLHEVIDRFRGQLKSLNLSLTYHLEPKVPQYIQTDVYGLTNILKHLVDNAVKFTPEGQITIKVNLLSGDNIDRLSAKMPSYLTFNSTPVDWLQWEIEDTGCGIKPEEWENLFQPFSRHVKTGGFQEGMGLGLPLCKKLVDQMGGEIQLESQVGIGTKVSIVLPSPKLDAEVELHLSQTRLSNTEPQSVSRVSGSIESWNTLKTGVESLSEVWLKKMHQACCEADDQKVMELLDELPESELAKQGMSELAQNYRLDKILELVEPLVIKN</sequence>
<keyword evidence="13" id="KW-1185">Reference proteome</keyword>
<evidence type="ECO:0000256" key="2">
    <source>
        <dbReference type="ARBA" id="ARBA00004370"/>
    </source>
</evidence>
<dbReference type="InterPro" id="IPR003660">
    <property type="entry name" value="HAMP_dom"/>
</dbReference>
<dbReference type="SMART" id="SM00387">
    <property type="entry name" value="HATPase_c"/>
    <property type="match status" value="1"/>
</dbReference>
<dbReference type="PROSITE" id="PS50109">
    <property type="entry name" value="HIS_KIN"/>
    <property type="match status" value="1"/>
</dbReference>
<evidence type="ECO:0000256" key="1">
    <source>
        <dbReference type="ARBA" id="ARBA00000085"/>
    </source>
</evidence>
<evidence type="ECO:0000256" key="4">
    <source>
        <dbReference type="ARBA" id="ARBA00022553"/>
    </source>
</evidence>
<dbReference type="InterPro" id="IPR036097">
    <property type="entry name" value="HisK_dim/P_sf"/>
</dbReference>
<name>A0ABT7AQZ7_9CYAN</name>
<feature type="transmembrane region" description="Helical" evidence="9">
    <location>
        <begin position="309"/>
        <end position="327"/>
    </location>
</feature>
<keyword evidence="5" id="KW-0808">Transferase</keyword>
<organism evidence="12 13">
    <name type="scientific">Roseofilum acuticapitatum BLCC-M154</name>
    <dbReference type="NCBI Taxonomy" id="3022444"/>
    <lineage>
        <taxon>Bacteria</taxon>
        <taxon>Bacillati</taxon>
        <taxon>Cyanobacteriota</taxon>
        <taxon>Cyanophyceae</taxon>
        <taxon>Desertifilales</taxon>
        <taxon>Desertifilaceae</taxon>
        <taxon>Roseofilum</taxon>
        <taxon>Roseofilum acuticapitatum</taxon>
    </lineage>
</organism>
<evidence type="ECO:0000259" key="11">
    <source>
        <dbReference type="PROSITE" id="PS50885"/>
    </source>
</evidence>
<dbReference type="InterPro" id="IPR003594">
    <property type="entry name" value="HATPase_dom"/>
</dbReference>
<dbReference type="SUPFAM" id="SSF47384">
    <property type="entry name" value="Homodimeric domain of signal transducing histidine kinase"/>
    <property type="match status" value="1"/>
</dbReference>
<feature type="domain" description="Histidine kinase" evidence="10">
    <location>
        <begin position="417"/>
        <end position="655"/>
    </location>
</feature>
<feature type="coiled-coil region" evidence="8">
    <location>
        <begin position="380"/>
        <end position="407"/>
    </location>
</feature>
<proteinExistence type="predicted"/>
<evidence type="ECO:0000256" key="5">
    <source>
        <dbReference type="ARBA" id="ARBA00022679"/>
    </source>
</evidence>
<dbReference type="GO" id="GO:0016301">
    <property type="term" value="F:kinase activity"/>
    <property type="evidence" value="ECO:0007669"/>
    <property type="project" value="UniProtKB-KW"/>
</dbReference>
<comment type="caution">
    <text evidence="12">The sequence shown here is derived from an EMBL/GenBank/DDBJ whole genome shotgun (WGS) entry which is preliminary data.</text>
</comment>
<dbReference type="InterPro" id="IPR005467">
    <property type="entry name" value="His_kinase_dom"/>
</dbReference>
<keyword evidence="4" id="KW-0597">Phosphoprotein</keyword>
<dbReference type="Gene3D" id="3.30.565.10">
    <property type="entry name" value="Histidine kinase-like ATPase, C-terminal domain"/>
    <property type="match status" value="1"/>
</dbReference>
<dbReference type="EMBL" id="JAQOSP010000053">
    <property type="protein sequence ID" value="MDJ1169337.1"/>
    <property type="molecule type" value="Genomic_DNA"/>
</dbReference>
<keyword evidence="9" id="KW-1133">Transmembrane helix</keyword>
<dbReference type="SUPFAM" id="SSF55874">
    <property type="entry name" value="ATPase domain of HSP90 chaperone/DNA topoisomerase II/histidine kinase"/>
    <property type="match status" value="1"/>
</dbReference>
<feature type="transmembrane region" description="Helical" evidence="9">
    <location>
        <begin position="15"/>
        <end position="36"/>
    </location>
</feature>
<dbReference type="CDD" id="cd06225">
    <property type="entry name" value="HAMP"/>
    <property type="match status" value="1"/>
</dbReference>
<protein>
    <recommendedName>
        <fullName evidence="3">histidine kinase</fullName>
        <ecNumber evidence="3">2.7.13.3</ecNumber>
    </recommendedName>
</protein>